<dbReference type="Proteomes" id="UP001144978">
    <property type="component" value="Unassembled WGS sequence"/>
</dbReference>
<gene>
    <name evidence="1" type="ORF">NUW54_g1028</name>
</gene>
<organism evidence="1 2">
    <name type="scientific">Trametes sanguinea</name>
    <dbReference type="NCBI Taxonomy" id="158606"/>
    <lineage>
        <taxon>Eukaryota</taxon>
        <taxon>Fungi</taxon>
        <taxon>Dikarya</taxon>
        <taxon>Basidiomycota</taxon>
        <taxon>Agaricomycotina</taxon>
        <taxon>Agaricomycetes</taxon>
        <taxon>Polyporales</taxon>
        <taxon>Polyporaceae</taxon>
        <taxon>Trametes</taxon>
    </lineage>
</organism>
<proteinExistence type="predicted"/>
<keyword evidence="2" id="KW-1185">Reference proteome</keyword>
<sequence>MYMSWNSRAEGMCIIQVHCHTHSYNPLSSTNYCLDCRALNDLAFIPSAFVGPGVHGICGLSRGPPLLSELVTLGAEYSSAACTGRQAEGGRMLSPSTRKNNAKAAAYASASEDEDAAADASKDSQSLAAEHGRVESVFMDNLPNATSFAFSDSGCTIGLQFGSTMPKLLLVGLVERVCLKTVIREIPGITDCFKNEEDGKNGEKIFTMTTNGSNIPGLWQFACRDGDSIIDENGIYSNDIYALLCAYGVEAARAAILREIGGVFAVYKIDVDIRHLELIADYMTFDGGYKPFNRKGISTNPSPLLKASYETTAAFLSDATLHGDFDDLTTPSGNIVMATIAELLPCVVVAKSERYSRGATTPSRPLIQMFDATAPIVYSVQTTLLPARVNTASSIAGNTVPPRNSTPKRRTYSAPSVSPLVTADGGVSVPLPLIGFLVGCIPLSNW</sequence>
<evidence type="ECO:0000313" key="1">
    <source>
        <dbReference type="EMBL" id="KAJ3015508.1"/>
    </source>
</evidence>
<protein>
    <submittedName>
        <fullName evidence="1">Uncharacterized protein</fullName>
    </submittedName>
</protein>
<comment type="caution">
    <text evidence="1">The sequence shown here is derived from an EMBL/GenBank/DDBJ whole genome shotgun (WGS) entry which is preliminary data.</text>
</comment>
<evidence type="ECO:0000313" key="2">
    <source>
        <dbReference type="Proteomes" id="UP001144978"/>
    </source>
</evidence>
<reference evidence="1" key="1">
    <citation type="submission" date="2022-08" db="EMBL/GenBank/DDBJ databases">
        <title>Genome Sequence of Pycnoporus sanguineus.</title>
        <authorList>
            <person name="Buettner E."/>
        </authorList>
    </citation>
    <scope>NUCLEOTIDE SEQUENCE</scope>
    <source>
        <strain evidence="1">CG-C14</strain>
    </source>
</reference>
<name>A0ACC1Q7K1_9APHY</name>
<dbReference type="EMBL" id="JANSHE010000156">
    <property type="protein sequence ID" value="KAJ3015508.1"/>
    <property type="molecule type" value="Genomic_DNA"/>
</dbReference>
<accession>A0ACC1Q7K1</accession>